<gene>
    <name evidence="2" type="ORF">POCTA_138.1.T0120278</name>
</gene>
<dbReference type="EMBL" id="CAJJDP010000011">
    <property type="protein sequence ID" value="CAD8141173.1"/>
    <property type="molecule type" value="Genomic_DNA"/>
</dbReference>
<keyword evidence="3" id="KW-1185">Reference proteome</keyword>
<evidence type="ECO:0000256" key="1">
    <source>
        <dbReference type="SAM" id="MobiDB-lite"/>
    </source>
</evidence>
<organism evidence="2 3">
    <name type="scientific">Paramecium octaurelia</name>
    <dbReference type="NCBI Taxonomy" id="43137"/>
    <lineage>
        <taxon>Eukaryota</taxon>
        <taxon>Sar</taxon>
        <taxon>Alveolata</taxon>
        <taxon>Ciliophora</taxon>
        <taxon>Intramacronucleata</taxon>
        <taxon>Oligohymenophorea</taxon>
        <taxon>Peniculida</taxon>
        <taxon>Parameciidae</taxon>
        <taxon>Paramecium</taxon>
    </lineage>
</organism>
<name>A0A8S1SL57_PAROT</name>
<evidence type="ECO:0000313" key="2">
    <source>
        <dbReference type="EMBL" id="CAD8141173.1"/>
    </source>
</evidence>
<dbReference type="Proteomes" id="UP000683925">
    <property type="component" value="Unassembled WGS sequence"/>
</dbReference>
<dbReference type="Pfam" id="PF03133">
    <property type="entry name" value="TTL"/>
    <property type="match status" value="1"/>
</dbReference>
<dbReference type="OMA" id="FTEFYCN"/>
<dbReference type="PANTHER" id="PTHR46069:SF1">
    <property type="entry name" value="CHROMOSOME UNDETERMINED SCAFFOLD_125, WHOLE GENOME SHOTGUN SEQUENCE"/>
    <property type="match status" value="1"/>
</dbReference>
<protein>
    <recommendedName>
        <fullName evidence="4">Tubulin-tyrosine ligase family protein</fullName>
    </recommendedName>
</protein>
<feature type="region of interest" description="Disordered" evidence="1">
    <location>
        <begin position="1"/>
        <end position="22"/>
    </location>
</feature>
<dbReference type="AlphaFoldDB" id="A0A8S1SL57"/>
<dbReference type="PANTHER" id="PTHR46069">
    <property type="entry name" value="TUBULIN TYROSINE LIGASE"/>
    <property type="match status" value="1"/>
</dbReference>
<dbReference type="InterPro" id="IPR004344">
    <property type="entry name" value="TTL/TTLL_fam"/>
</dbReference>
<dbReference type="PROSITE" id="PS51221">
    <property type="entry name" value="TTL"/>
    <property type="match status" value="1"/>
</dbReference>
<dbReference type="OrthoDB" id="202825at2759"/>
<evidence type="ECO:0008006" key="4">
    <source>
        <dbReference type="Google" id="ProtNLM"/>
    </source>
</evidence>
<accession>A0A8S1SL57</accession>
<comment type="caution">
    <text evidence="2">The sequence shown here is derived from an EMBL/GenBank/DDBJ whole genome shotgun (WGS) entry which is preliminary data.</text>
</comment>
<evidence type="ECO:0000313" key="3">
    <source>
        <dbReference type="Proteomes" id="UP000683925"/>
    </source>
</evidence>
<reference evidence="2" key="1">
    <citation type="submission" date="2021-01" db="EMBL/GenBank/DDBJ databases">
        <authorList>
            <consortium name="Genoscope - CEA"/>
            <person name="William W."/>
        </authorList>
    </citation>
    <scope>NUCLEOTIDE SEQUENCE</scope>
</reference>
<proteinExistence type="predicted"/>
<sequence>MASASKEKRIKKKEKEEQIQSKSLGNFHNLELLCKADDRQKKTLQKIIKQKPDLAKSLNIYADGVKYYLARQQQRDKLLAGKESPLADVTEEQVQIPVLPSISNRQIVRQFKQDPLNAKKLSESLEKANKRQYHTNNYTPFANRQKVNIIQTQNPPLKINREKELPKLKVKKQNLTQFNYYIGPGNNGELVKRILQKREQYWSAVPQQFQYKHFIWQQSYFGMDFNRLSASDSLFTRVMYNFFEFHKNITSKSGLSISLLQYYNNIEKTFDVIPLVFIINFKNSDWMKDVQQFTEFYCNNNPLTQTSMKTNLDFDFYVSNLPANKVNYNGIKTYKMQETLTNKTQYLWLLKPADWNRGEGVHVFNTLEEVETLIKSYYYGKGNYECKEFVIQKYIERPLLLGGRKFDIRCWVLITQEMHYYLFREAYIRTSGTTFSLENKDRYIHLTNNAVQKNAQNYGQFEDGNQLSLKRFQKQLDQQETKYDFRKEGWPKIKEVVKLTLSSTRLNKRNRKYGMQVLGYDFMIDENLKLWLIEVNANPCIEESSNLLKMLIPRMLDDAFKLTVDKVFTPDVDFGMQQPKFKVDEYDDSENMWEQLGVCG</sequence>